<reference evidence="2" key="1">
    <citation type="journal article" date="2021" name="PeerJ">
        <title>Extensive microbial diversity within the chicken gut microbiome revealed by metagenomics and culture.</title>
        <authorList>
            <person name="Gilroy R."/>
            <person name="Ravi A."/>
            <person name="Getino M."/>
            <person name="Pursley I."/>
            <person name="Horton D.L."/>
            <person name="Alikhan N.F."/>
            <person name="Baker D."/>
            <person name="Gharbi K."/>
            <person name="Hall N."/>
            <person name="Watson M."/>
            <person name="Adriaenssens E.M."/>
            <person name="Foster-Nyarko E."/>
            <person name="Jarju S."/>
            <person name="Secka A."/>
            <person name="Antonio M."/>
            <person name="Oren A."/>
            <person name="Chaudhuri R.R."/>
            <person name="La Ragione R."/>
            <person name="Hildebrand F."/>
            <person name="Pallen M.J."/>
        </authorList>
    </citation>
    <scope>NUCLEOTIDE SEQUENCE</scope>
    <source>
        <strain evidence="2">ChiHjej10B9-4811</strain>
    </source>
</reference>
<protein>
    <submittedName>
        <fullName evidence="2">Uncharacterized protein</fullName>
    </submittedName>
</protein>
<feature type="transmembrane region" description="Helical" evidence="1">
    <location>
        <begin position="7"/>
        <end position="27"/>
    </location>
</feature>
<keyword evidence="1" id="KW-0812">Transmembrane</keyword>
<dbReference type="EMBL" id="DWUS01000118">
    <property type="protein sequence ID" value="HJD51230.1"/>
    <property type="molecule type" value="Genomic_DNA"/>
</dbReference>
<evidence type="ECO:0000313" key="2">
    <source>
        <dbReference type="EMBL" id="HJD51230.1"/>
    </source>
</evidence>
<gene>
    <name evidence="2" type="ORF">H9908_05135</name>
</gene>
<evidence type="ECO:0000313" key="3">
    <source>
        <dbReference type="Proteomes" id="UP000823908"/>
    </source>
</evidence>
<keyword evidence="1" id="KW-1133">Transmembrane helix</keyword>
<organism evidence="2 3">
    <name type="scientific">Candidatus Rothia avistercoris</name>
    <dbReference type="NCBI Taxonomy" id="2840479"/>
    <lineage>
        <taxon>Bacteria</taxon>
        <taxon>Bacillati</taxon>
        <taxon>Actinomycetota</taxon>
        <taxon>Actinomycetes</taxon>
        <taxon>Micrococcales</taxon>
        <taxon>Micrococcaceae</taxon>
        <taxon>Rothia</taxon>
    </lineage>
</organism>
<name>A0A9D2ZSJ5_9MICC</name>
<dbReference type="AlphaFoldDB" id="A0A9D2ZSJ5"/>
<dbReference type="Proteomes" id="UP000823908">
    <property type="component" value="Unassembled WGS sequence"/>
</dbReference>
<keyword evidence="1" id="KW-0472">Membrane</keyword>
<sequence length="72" mass="7882">MKTRKTLLTIFFICLLAGICGYIWIFIEADILGSSDPNIGAAGLTLMGFLMAAINGILWLIAFFVSKARPEK</sequence>
<reference evidence="2" key="2">
    <citation type="submission" date="2021-04" db="EMBL/GenBank/DDBJ databases">
        <authorList>
            <person name="Gilroy R."/>
        </authorList>
    </citation>
    <scope>NUCLEOTIDE SEQUENCE</scope>
    <source>
        <strain evidence="2">ChiHjej10B9-4811</strain>
    </source>
</reference>
<comment type="caution">
    <text evidence="2">The sequence shown here is derived from an EMBL/GenBank/DDBJ whole genome shotgun (WGS) entry which is preliminary data.</text>
</comment>
<proteinExistence type="predicted"/>
<feature type="transmembrane region" description="Helical" evidence="1">
    <location>
        <begin position="39"/>
        <end position="65"/>
    </location>
</feature>
<accession>A0A9D2ZSJ5</accession>
<evidence type="ECO:0000256" key="1">
    <source>
        <dbReference type="SAM" id="Phobius"/>
    </source>
</evidence>